<keyword evidence="3" id="KW-1003">Cell membrane</keyword>
<dbReference type="InterPro" id="IPR035906">
    <property type="entry name" value="MetI-like_sf"/>
</dbReference>
<comment type="caution">
    <text evidence="9">The sequence shown here is derived from an EMBL/GenBank/DDBJ whole genome shotgun (WGS) entry which is preliminary data.</text>
</comment>
<evidence type="ECO:0000256" key="5">
    <source>
        <dbReference type="ARBA" id="ARBA00022989"/>
    </source>
</evidence>
<dbReference type="PANTHER" id="PTHR43744:SF12">
    <property type="entry name" value="ABC TRANSPORTER PERMEASE PROTEIN MG189-RELATED"/>
    <property type="match status" value="1"/>
</dbReference>
<dbReference type="PANTHER" id="PTHR43744">
    <property type="entry name" value="ABC TRANSPORTER PERMEASE PROTEIN MG189-RELATED-RELATED"/>
    <property type="match status" value="1"/>
</dbReference>
<comment type="subcellular location">
    <subcellularLocation>
        <location evidence="1">Cell membrane</location>
        <topology evidence="1">Multi-pass membrane protein</topology>
    </subcellularLocation>
</comment>
<evidence type="ECO:0000256" key="3">
    <source>
        <dbReference type="ARBA" id="ARBA00022475"/>
    </source>
</evidence>
<dbReference type="AlphaFoldDB" id="A0A0F9CIB0"/>
<evidence type="ECO:0000313" key="9">
    <source>
        <dbReference type="EMBL" id="KKL05441.1"/>
    </source>
</evidence>
<keyword evidence="6 7" id="KW-0472">Membrane</keyword>
<evidence type="ECO:0000256" key="7">
    <source>
        <dbReference type="SAM" id="Phobius"/>
    </source>
</evidence>
<feature type="transmembrane region" description="Helical" evidence="7">
    <location>
        <begin position="104"/>
        <end position="125"/>
    </location>
</feature>
<proteinExistence type="predicted"/>
<dbReference type="EMBL" id="LAZR01044115">
    <property type="protein sequence ID" value="KKL05441.1"/>
    <property type="molecule type" value="Genomic_DNA"/>
</dbReference>
<gene>
    <name evidence="9" type="ORF">LCGC14_2605990</name>
</gene>
<organism evidence="9">
    <name type="scientific">marine sediment metagenome</name>
    <dbReference type="NCBI Taxonomy" id="412755"/>
    <lineage>
        <taxon>unclassified sequences</taxon>
        <taxon>metagenomes</taxon>
        <taxon>ecological metagenomes</taxon>
    </lineage>
</organism>
<keyword evidence="2" id="KW-0813">Transport</keyword>
<evidence type="ECO:0000256" key="6">
    <source>
        <dbReference type="ARBA" id="ARBA00023136"/>
    </source>
</evidence>
<sequence length="135" mass="14637">ALIVPGILTPYGIFLMRQFMHSVPNELLDAGRIDGASEPRLFVQVALPLVSASVAAVAIIQFLANWGALLWPLVVMTNTKMYTLPVGLATFAGEYERNFATQNAGAFIATFPVIVAFLFFQRHIIEGISLTGLKG</sequence>
<accession>A0A0F9CIB0</accession>
<dbReference type="Gene3D" id="1.10.3720.10">
    <property type="entry name" value="MetI-like"/>
    <property type="match status" value="1"/>
</dbReference>
<dbReference type="InterPro" id="IPR000515">
    <property type="entry name" value="MetI-like"/>
</dbReference>
<dbReference type="PROSITE" id="PS50928">
    <property type="entry name" value="ABC_TM1"/>
    <property type="match status" value="1"/>
</dbReference>
<feature type="transmembrane region" description="Helical" evidence="7">
    <location>
        <begin position="41"/>
        <end position="63"/>
    </location>
</feature>
<dbReference type="SUPFAM" id="SSF161098">
    <property type="entry name" value="MetI-like"/>
    <property type="match status" value="1"/>
</dbReference>
<evidence type="ECO:0000256" key="4">
    <source>
        <dbReference type="ARBA" id="ARBA00022692"/>
    </source>
</evidence>
<protein>
    <recommendedName>
        <fullName evidence="8">ABC transmembrane type-1 domain-containing protein</fullName>
    </recommendedName>
</protein>
<keyword evidence="4 7" id="KW-0812">Transmembrane</keyword>
<keyword evidence="5 7" id="KW-1133">Transmembrane helix</keyword>
<name>A0A0F9CIB0_9ZZZZ</name>
<dbReference type="Pfam" id="PF00528">
    <property type="entry name" value="BPD_transp_1"/>
    <property type="match status" value="1"/>
</dbReference>
<dbReference type="CDD" id="cd06261">
    <property type="entry name" value="TM_PBP2"/>
    <property type="match status" value="1"/>
</dbReference>
<dbReference type="GO" id="GO:0055085">
    <property type="term" value="P:transmembrane transport"/>
    <property type="evidence" value="ECO:0007669"/>
    <property type="project" value="InterPro"/>
</dbReference>
<evidence type="ECO:0000256" key="1">
    <source>
        <dbReference type="ARBA" id="ARBA00004651"/>
    </source>
</evidence>
<evidence type="ECO:0000259" key="8">
    <source>
        <dbReference type="PROSITE" id="PS50928"/>
    </source>
</evidence>
<dbReference type="GO" id="GO:0005886">
    <property type="term" value="C:plasma membrane"/>
    <property type="evidence" value="ECO:0007669"/>
    <property type="project" value="UniProtKB-SubCell"/>
</dbReference>
<reference evidence="9" key="1">
    <citation type="journal article" date="2015" name="Nature">
        <title>Complex archaea that bridge the gap between prokaryotes and eukaryotes.</title>
        <authorList>
            <person name="Spang A."/>
            <person name="Saw J.H."/>
            <person name="Jorgensen S.L."/>
            <person name="Zaremba-Niedzwiedzka K."/>
            <person name="Martijn J."/>
            <person name="Lind A.E."/>
            <person name="van Eijk R."/>
            <person name="Schleper C."/>
            <person name="Guy L."/>
            <person name="Ettema T.J."/>
        </authorList>
    </citation>
    <scope>NUCLEOTIDE SEQUENCE</scope>
</reference>
<feature type="non-terminal residue" evidence="9">
    <location>
        <position position="1"/>
    </location>
</feature>
<feature type="domain" description="ABC transmembrane type-1" evidence="8">
    <location>
        <begin position="1"/>
        <end position="120"/>
    </location>
</feature>
<evidence type="ECO:0000256" key="2">
    <source>
        <dbReference type="ARBA" id="ARBA00022448"/>
    </source>
</evidence>